<dbReference type="Proteomes" id="UP001365128">
    <property type="component" value="Unassembled WGS sequence"/>
</dbReference>
<feature type="region of interest" description="Disordered" evidence="1">
    <location>
        <begin position="190"/>
        <end position="211"/>
    </location>
</feature>
<accession>A0ABR1M779</accession>
<reference evidence="2 3" key="1">
    <citation type="submission" date="2024-04" db="EMBL/GenBank/DDBJ databases">
        <title>Phyllosticta paracitricarpa is synonymous to the EU quarantine fungus P. citricarpa based on phylogenomic analyses.</title>
        <authorList>
            <consortium name="Lawrence Berkeley National Laboratory"/>
            <person name="Van Ingen-Buijs V.A."/>
            <person name="Van Westerhoven A.C."/>
            <person name="Haridas S."/>
            <person name="Skiadas P."/>
            <person name="Martin F."/>
            <person name="Groenewald J.Z."/>
            <person name="Crous P.W."/>
            <person name="Seidl M.F."/>
        </authorList>
    </citation>
    <scope>NUCLEOTIDE SEQUENCE [LARGE SCALE GENOMIC DNA]</scope>
    <source>
        <strain evidence="2 3">CBS 122670</strain>
    </source>
</reference>
<dbReference type="EMBL" id="JBBPDW010000020">
    <property type="protein sequence ID" value="KAK7543564.1"/>
    <property type="molecule type" value="Genomic_DNA"/>
</dbReference>
<feature type="compositionally biased region" description="Polar residues" evidence="1">
    <location>
        <begin position="10"/>
        <end position="32"/>
    </location>
</feature>
<organism evidence="2 3">
    <name type="scientific">Phyllosticta citricarpa</name>
    <dbReference type="NCBI Taxonomy" id="55181"/>
    <lineage>
        <taxon>Eukaryota</taxon>
        <taxon>Fungi</taxon>
        <taxon>Dikarya</taxon>
        <taxon>Ascomycota</taxon>
        <taxon>Pezizomycotina</taxon>
        <taxon>Dothideomycetes</taxon>
        <taxon>Dothideomycetes incertae sedis</taxon>
        <taxon>Botryosphaeriales</taxon>
        <taxon>Phyllostictaceae</taxon>
        <taxon>Phyllosticta</taxon>
    </lineage>
</organism>
<comment type="caution">
    <text evidence="2">The sequence shown here is derived from an EMBL/GenBank/DDBJ whole genome shotgun (WGS) entry which is preliminary data.</text>
</comment>
<sequence length="211" mass="23141">MGKLCRPRSDPTSQRMAPTSSGTPTSDLSTKSGFHGHDTRDLASGQGRPLSAILDRPPFTAGMSRPLPELLHSPVLPNGAGTRNAEKHRPVPPVRRPADPKEQQVAQPSKQSRPKRVAPRRDADDNIPEDVAYNRFPRSINFRAPEKGGDDFSEAGTSVIVFRVLTRDSIEIFIERSQKIRSVVAIEPVKKKQGRRATNSPDKLGSAEILV</sequence>
<evidence type="ECO:0000313" key="3">
    <source>
        <dbReference type="Proteomes" id="UP001365128"/>
    </source>
</evidence>
<name>A0ABR1M779_9PEZI</name>
<proteinExistence type="predicted"/>
<gene>
    <name evidence="2" type="ORF">IWX46DRAFT_581828</name>
</gene>
<feature type="region of interest" description="Disordered" evidence="1">
    <location>
        <begin position="1"/>
        <end position="132"/>
    </location>
</feature>
<evidence type="ECO:0000256" key="1">
    <source>
        <dbReference type="SAM" id="MobiDB-lite"/>
    </source>
</evidence>
<evidence type="ECO:0000313" key="2">
    <source>
        <dbReference type="EMBL" id="KAK7543564.1"/>
    </source>
</evidence>
<protein>
    <submittedName>
        <fullName evidence="2">Uncharacterized protein</fullName>
    </submittedName>
</protein>
<keyword evidence="3" id="KW-1185">Reference proteome</keyword>